<proteinExistence type="predicted"/>
<dbReference type="EMBL" id="KV407456">
    <property type="protein sequence ID" value="KZF24171.1"/>
    <property type="molecule type" value="Genomic_DNA"/>
</dbReference>
<evidence type="ECO:0000256" key="1">
    <source>
        <dbReference type="SAM" id="MobiDB-lite"/>
    </source>
</evidence>
<dbReference type="AlphaFoldDB" id="A0A165I076"/>
<evidence type="ECO:0000313" key="3">
    <source>
        <dbReference type="Proteomes" id="UP000076632"/>
    </source>
</evidence>
<accession>A0A165I076</accession>
<protein>
    <recommendedName>
        <fullName evidence="4">Sin3 binding protein</fullName>
    </recommendedName>
</protein>
<dbReference type="Proteomes" id="UP000076632">
    <property type="component" value="Unassembled WGS sequence"/>
</dbReference>
<dbReference type="OMA" id="HEPNILE"/>
<dbReference type="GO" id="GO:0005634">
    <property type="term" value="C:nucleus"/>
    <property type="evidence" value="ECO:0007669"/>
    <property type="project" value="TreeGrafter"/>
</dbReference>
<dbReference type="PANTHER" id="PTHR28164:SF1">
    <property type="entry name" value="PROTEIN STB3"/>
    <property type="match status" value="1"/>
</dbReference>
<name>A0A165I076_XYLHT</name>
<dbReference type="Pfam" id="PF10330">
    <property type="entry name" value="Stb3"/>
    <property type="match status" value="1"/>
</dbReference>
<dbReference type="GeneID" id="28896035"/>
<evidence type="ECO:0000313" key="2">
    <source>
        <dbReference type="EMBL" id="KZF24171.1"/>
    </source>
</evidence>
<dbReference type="InParanoid" id="A0A165I076"/>
<dbReference type="InterPro" id="IPR018818">
    <property type="entry name" value="Stb3"/>
</dbReference>
<feature type="compositionally biased region" description="Acidic residues" evidence="1">
    <location>
        <begin position="309"/>
        <end position="327"/>
    </location>
</feature>
<dbReference type="GO" id="GO:0043565">
    <property type="term" value="F:sequence-specific DNA binding"/>
    <property type="evidence" value="ECO:0007669"/>
    <property type="project" value="TreeGrafter"/>
</dbReference>
<feature type="region of interest" description="Disordered" evidence="1">
    <location>
        <begin position="293"/>
        <end position="327"/>
    </location>
</feature>
<keyword evidence="3" id="KW-1185">Reference proteome</keyword>
<feature type="region of interest" description="Disordered" evidence="1">
    <location>
        <begin position="31"/>
        <end position="77"/>
    </location>
</feature>
<feature type="region of interest" description="Disordered" evidence="1">
    <location>
        <begin position="198"/>
        <end position="245"/>
    </location>
</feature>
<dbReference type="OrthoDB" id="5391991at2759"/>
<evidence type="ECO:0008006" key="4">
    <source>
        <dbReference type="Google" id="ProtNLM"/>
    </source>
</evidence>
<gene>
    <name evidence="2" type="ORF">L228DRAFT_237127</name>
</gene>
<dbReference type="RefSeq" id="XP_018189726.1">
    <property type="nucleotide sequence ID" value="XM_018330898.1"/>
</dbReference>
<reference evidence="2 3" key="1">
    <citation type="journal article" date="2016" name="Fungal Biol.">
        <title>The genome of Xylona heveae provides a window into fungal endophytism.</title>
        <authorList>
            <person name="Gazis R."/>
            <person name="Kuo A."/>
            <person name="Riley R."/>
            <person name="LaButti K."/>
            <person name="Lipzen A."/>
            <person name="Lin J."/>
            <person name="Amirebrahimi M."/>
            <person name="Hesse C.N."/>
            <person name="Spatafora J.W."/>
            <person name="Henrissat B."/>
            <person name="Hainaut M."/>
            <person name="Grigoriev I.V."/>
            <person name="Hibbett D.S."/>
        </authorList>
    </citation>
    <scope>NUCLEOTIDE SEQUENCE [LARGE SCALE GENOMIC DNA]</scope>
    <source>
        <strain evidence="2 3">TC161</strain>
    </source>
</reference>
<dbReference type="STRING" id="1328760.A0A165I076"/>
<feature type="compositionally biased region" description="Low complexity" evidence="1">
    <location>
        <begin position="216"/>
        <end position="231"/>
    </location>
</feature>
<dbReference type="PANTHER" id="PTHR28164">
    <property type="entry name" value="PROTEIN STB3"/>
    <property type="match status" value="1"/>
</dbReference>
<organism evidence="2 3">
    <name type="scientific">Xylona heveae (strain CBS 132557 / TC161)</name>
    <dbReference type="NCBI Taxonomy" id="1328760"/>
    <lineage>
        <taxon>Eukaryota</taxon>
        <taxon>Fungi</taxon>
        <taxon>Dikarya</taxon>
        <taxon>Ascomycota</taxon>
        <taxon>Pezizomycotina</taxon>
        <taxon>Xylonomycetes</taxon>
        <taxon>Xylonales</taxon>
        <taxon>Xylonaceae</taxon>
        <taxon>Xylona</taxon>
    </lineage>
</organism>
<sequence>MGSIKPVSSIAMALSGDAKSIDIHRHGSNRQHEGLDFATAPTGGPSMLLTPPNSISPSLPPQGLKLRKHTGNASQDESDIDLQDAIDHAKSHSQSAHGFHGVDRSDSLAGLDTAGTITPILLAKHHLPEILLSHGPLAIRHIMGYLTTSVPGFSRIPPAKARRLVVSALEGRGSNGEGAGINGDVEFEKVGWGRWDAKRRNGQSHGRISSREKGNISPPASITSSYSPTSSGGLQIPGPRYDANHNLVNNRKDAYGSSQRSWTAYSAAFSHDEDADSEFQEDMTMLENEAEKMSLDGGDDSCSCSSSEAPEDDGPLMDDDLGDDATDDEDWAKIGAAALRQGSTPLSGTGSIMSSARNCLMPRMHSYAGPGIAMAGKNNGPFVRAAQGGGMRSNSDFPINRLAQHPLTEQQDVDMFDSDKQEREAIEALVRLSSV</sequence>
<dbReference type="GO" id="GO:0000432">
    <property type="term" value="P:positive regulation of transcription from RNA polymerase II promoter by glucose"/>
    <property type="evidence" value="ECO:0007669"/>
    <property type="project" value="TreeGrafter"/>
</dbReference>